<name>A0AAW1SFR9_9CHLO</name>
<feature type="compositionally biased region" description="Low complexity" evidence="1">
    <location>
        <begin position="107"/>
        <end position="126"/>
    </location>
</feature>
<keyword evidence="2" id="KW-1133">Transmembrane helix</keyword>
<dbReference type="EMBL" id="JALJOU010000003">
    <property type="protein sequence ID" value="KAK9845325.1"/>
    <property type="molecule type" value="Genomic_DNA"/>
</dbReference>
<dbReference type="EMBL" id="JALJOU010000132">
    <property type="protein sequence ID" value="KAK9819069.1"/>
    <property type="molecule type" value="Genomic_DNA"/>
</dbReference>
<reference evidence="4 5" key="1">
    <citation type="journal article" date="2024" name="Nat. Commun.">
        <title>Phylogenomics reveals the evolutionary origins of lichenization in chlorophyte algae.</title>
        <authorList>
            <person name="Puginier C."/>
            <person name="Libourel C."/>
            <person name="Otte J."/>
            <person name="Skaloud P."/>
            <person name="Haon M."/>
            <person name="Grisel S."/>
            <person name="Petersen M."/>
            <person name="Berrin J.G."/>
            <person name="Delaux P.M."/>
            <person name="Dal Grande F."/>
            <person name="Keller J."/>
        </authorList>
    </citation>
    <scope>NUCLEOTIDE SEQUENCE [LARGE SCALE GENOMIC DNA]</scope>
    <source>
        <strain evidence="4 5">SAG 245.80</strain>
    </source>
</reference>
<proteinExistence type="predicted"/>
<reference evidence="4" key="2">
    <citation type="submission" date="2024-04" db="EMBL/GenBank/DDBJ databases">
        <authorList>
            <person name="Dal Grande F."/>
            <person name="Keller J."/>
            <person name="Delaux P.-M."/>
        </authorList>
    </citation>
    <scope>NUCLEOTIDE SEQUENCE</scope>
    <source>
        <strain evidence="4">SAG 245.80</strain>
    </source>
</reference>
<evidence type="ECO:0000256" key="2">
    <source>
        <dbReference type="SAM" id="Phobius"/>
    </source>
</evidence>
<evidence type="ECO:0000313" key="5">
    <source>
        <dbReference type="Proteomes" id="UP001445335"/>
    </source>
</evidence>
<feature type="compositionally biased region" description="Pro residues" evidence="1">
    <location>
        <begin position="152"/>
        <end position="163"/>
    </location>
</feature>
<feature type="transmembrane region" description="Helical" evidence="2">
    <location>
        <begin position="54"/>
        <end position="77"/>
    </location>
</feature>
<evidence type="ECO:0000313" key="3">
    <source>
        <dbReference type="EMBL" id="KAK9819069.1"/>
    </source>
</evidence>
<accession>A0AAW1SFR9</accession>
<evidence type="ECO:0000256" key="1">
    <source>
        <dbReference type="SAM" id="MobiDB-lite"/>
    </source>
</evidence>
<comment type="caution">
    <text evidence="4">The sequence shown here is derived from an EMBL/GenBank/DDBJ whole genome shotgun (WGS) entry which is preliminary data.</text>
</comment>
<keyword evidence="5" id="KW-1185">Reference proteome</keyword>
<protein>
    <submittedName>
        <fullName evidence="4">Uncharacterized protein</fullName>
    </submittedName>
</protein>
<organism evidence="4 5">
    <name type="scientific">Elliptochloris bilobata</name>
    <dbReference type="NCBI Taxonomy" id="381761"/>
    <lineage>
        <taxon>Eukaryota</taxon>
        <taxon>Viridiplantae</taxon>
        <taxon>Chlorophyta</taxon>
        <taxon>core chlorophytes</taxon>
        <taxon>Trebouxiophyceae</taxon>
        <taxon>Trebouxiophyceae incertae sedis</taxon>
        <taxon>Elliptochloris clade</taxon>
        <taxon>Elliptochloris</taxon>
    </lineage>
</organism>
<feature type="region of interest" description="Disordered" evidence="1">
    <location>
        <begin position="88"/>
        <end position="163"/>
    </location>
</feature>
<gene>
    <name evidence="3" type="ORF">WJX81_002746</name>
    <name evidence="4" type="ORF">WJX81_003476</name>
</gene>
<keyword evidence="2" id="KW-0472">Membrane</keyword>
<keyword evidence="2" id="KW-0812">Transmembrane</keyword>
<dbReference type="Proteomes" id="UP001445335">
    <property type="component" value="Unassembled WGS sequence"/>
</dbReference>
<evidence type="ECO:0000313" key="4">
    <source>
        <dbReference type="EMBL" id="KAK9845325.1"/>
    </source>
</evidence>
<dbReference type="AlphaFoldDB" id="A0AAW1SFR9"/>
<sequence>MHSPGAPPQGQLYPEPVAGIKILPPRVQPGPGQHIIGYEIIPAKANCSCEGFKATGVVAIIILLLIFWPLFWVPLVIDDCFEQTQRPMYSGGAGAEAQGPPTGAVNQAPPYYQGQAPPPGQGLLPHQGPPPSGVGGVVQGEPVHPAGQDPNFPDPVKPPKTTA</sequence>